<dbReference type="InterPro" id="IPR017146">
    <property type="entry name" value="Lanti_2_LanM"/>
</dbReference>
<evidence type="ECO:0000313" key="3">
    <source>
        <dbReference type="Proteomes" id="UP000487117"/>
    </source>
</evidence>
<dbReference type="SUPFAM" id="SSF158745">
    <property type="entry name" value="LanC-like"/>
    <property type="match status" value="1"/>
</dbReference>
<dbReference type="InterPro" id="IPR007822">
    <property type="entry name" value="LANC-like"/>
</dbReference>
<accession>A0A7V8FJ94</accession>
<dbReference type="Gene3D" id="1.50.10.10">
    <property type="match status" value="1"/>
</dbReference>
<proteinExistence type="predicted"/>
<name>A0A7V8FJ94_STEMA</name>
<dbReference type="GO" id="GO:0031179">
    <property type="term" value="P:peptide modification"/>
    <property type="evidence" value="ECO:0007669"/>
    <property type="project" value="InterPro"/>
</dbReference>
<dbReference type="GO" id="GO:0005975">
    <property type="term" value="P:carbohydrate metabolic process"/>
    <property type="evidence" value="ECO:0007669"/>
    <property type="project" value="InterPro"/>
</dbReference>
<feature type="domain" description="Lantibiotic biosynthesis protein dehydration" evidence="1">
    <location>
        <begin position="107"/>
        <end position="479"/>
    </location>
</feature>
<dbReference type="InterPro" id="IPR012341">
    <property type="entry name" value="6hp_glycosidase-like_sf"/>
</dbReference>
<protein>
    <recommendedName>
        <fullName evidence="1">Lantibiotic biosynthesis protein dehydration domain-containing protein</fullName>
    </recommendedName>
</protein>
<dbReference type="Pfam" id="PF13575">
    <property type="entry name" value="DUF4135"/>
    <property type="match status" value="1"/>
</dbReference>
<evidence type="ECO:0000313" key="2">
    <source>
        <dbReference type="EMBL" id="KAF1017019.1"/>
    </source>
</evidence>
<organism evidence="2 3">
    <name type="scientific">Stenotrophomonas maltophilia</name>
    <name type="common">Pseudomonas maltophilia</name>
    <name type="synonym">Xanthomonas maltophilia</name>
    <dbReference type="NCBI Taxonomy" id="40324"/>
    <lineage>
        <taxon>Bacteria</taxon>
        <taxon>Pseudomonadati</taxon>
        <taxon>Pseudomonadota</taxon>
        <taxon>Gammaproteobacteria</taxon>
        <taxon>Lysobacterales</taxon>
        <taxon>Lysobacteraceae</taxon>
        <taxon>Stenotrophomonas</taxon>
        <taxon>Stenotrophomonas maltophilia group</taxon>
    </lineage>
</organism>
<dbReference type="SMART" id="SM01260">
    <property type="entry name" value="LANC_like"/>
    <property type="match status" value="1"/>
</dbReference>
<dbReference type="NCBIfam" id="TIGR03897">
    <property type="entry name" value="lanti_2_LanM"/>
    <property type="match status" value="1"/>
</dbReference>
<dbReference type="InterPro" id="IPR025410">
    <property type="entry name" value="Lant_dehyd"/>
</dbReference>
<evidence type="ECO:0000259" key="1">
    <source>
        <dbReference type="Pfam" id="PF13575"/>
    </source>
</evidence>
<dbReference type="AlphaFoldDB" id="A0A7V8FJ94"/>
<reference evidence="3" key="1">
    <citation type="journal article" date="2020" name="MBio">
        <title>Horizontal gene transfer to a defensive symbiont with a reduced genome amongst a multipartite beetle microbiome.</title>
        <authorList>
            <person name="Waterworth S.C."/>
            <person name="Florez L.V."/>
            <person name="Rees E.R."/>
            <person name="Hertweck C."/>
            <person name="Kaltenpoth M."/>
            <person name="Kwan J.C."/>
        </authorList>
    </citation>
    <scope>NUCLEOTIDE SEQUENCE [LARGE SCALE GENOMIC DNA]</scope>
</reference>
<dbReference type="CDD" id="cd04792">
    <property type="entry name" value="LanM-like"/>
    <property type="match status" value="1"/>
</dbReference>
<dbReference type="Proteomes" id="UP000487117">
    <property type="component" value="Unassembled WGS sequence"/>
</dbReference>
<dbReference type="PIRSF" id="PIRSF037228">
    <property type="entry name" value="Lant_mod_RumM"/>
    <property type="match status" value="1"/>
</dbReference>
<sequence>MTAPSAVASLSRIVAHFLADSVAALDAALARLQGPLQPAEIALIADEAQQALLANAQLKLNRLLLLELHAALRSGEVDAAADTATQHAQFEALAMQPAFIPHLAQRYPALQPRLTAMLDAQCEAIIELAARIGSDRVRLAALLGQPAGSLRQLSLGRGDLHNGGHTVARVSFDGGVVMYKPRSLRIDAALDALLADVFGDSPSRVRVPAVIDRGSHGWAAFAAHRYCEGEQELHQYYQGLGHWLAVLRLIGGTDIHLESLIACGPVPVVVDAESVFSPIISTPPSGYGQAYDTAVGLMRNSVLRTGIVPFRSSGLGMDGVDMSAAGALPGEQPRIRIPAIVEDDGGPARLAMVEAEVAVAQNHPSAQPDLSRYWDDISAGFIEASQRLRTHDAAGTLAPMLARFEGCQVRDVLRPTMIYAEMGRMLWHPASLHKEAPAIARALDLLQRNAAVTPAAPASAQAVRAEIDDLRHGDIPLFGATLDAARIAGVVDNWRSMRIDLEEVSIRSTLVATDLNQHALARAEARAGHSYAARQPHAQALDARRRAQAAAAVRNLIRLSVRGNDGTLTWITPEVTRTGWTVQPVQPVQPDLYFGLGGIAFALAGYACELRQGRVDPVPGLDAALEGAIAVLTTMARLHVPGVDGGFVGAGSQIWAFVALHDLLDRPELLQHARHCAEALERQDLEHATKFKLIDGLGGLLPPLIALAEATGEPRWLALVARVAEHMQRAAIVDAAGVRWPMPQFSEPIGGFGHGAMGMGWALARLALSAAGTAQQRAQWKALADGAFAFQAALFEESTGRWRDLHLSADQKVFPTCCHGSVGIGLAAADLYARTGDAQQLRDLRRAVADAHGQWGFSHTLCHGDLSTRELLVKAAALDPHGCPYPQDFAAIEIISSVEEHQGMVGGLTRAAFTPGLMIGLAGAIYGLLRMHPDCRLPSPLLLERAGSATAAPARTDTAVADAATA</sequence>
<gene>
    <name evidence="2" type="ORF">GAK31_00278</name>
</gene>
<dbReference type="EMBL" id="WNDS01000001">
    <property type="protein sequence ID" value="KAF1017019.1"/>
    <property type="molecule type" value="Genomic_DNA"/>
</dbReference>
<dbReference type="PRINTS" id="PR01950">
    <property type="entry name" value="LANCSUPER"/>
</dbReference>
<comment type="caution">
    <text evidence="2">The sequence shown here is derived from an EMBL/GenBank/DDBJ whole genome shotgun (WGS) entry which is preliminary data.</text>
</comment>
<dbReference type="Pfam" id="PF05147">
    <property type="entry name" value="LANC_like"/>
    <property type="match status" value="1"/>
</dbReference>